<keyword evidence="5 9" id="KW-0812">Transmembrane</keyword>
<evidence type="ECO:0000259" key="10">
    <source>
        <dbReference type="PROSITE" id="PS50850"/>
    </source>
</evidence>
<proteinExistence type="predicted"/>
<dbReference type="FunFam" id="1.20.1250.20:FF:000218">
    <property type="entry name" value="facilitated trehalose transporter Tret1"/>
    <property type="match status" value="1"/>
</dbReference>
<evidence type="ECO:0000256" key="9">
    <source>
        <dbReference type="SAM" id="Phobius"/>
    </source>
</evidence>
<keyword evidence="7 9" id="KW-0472">Membrane</keyword>
<feature type="transmembrane region" description="Helical" evidence="9">
    <location>
        <begin position="382"/>
        <end position="406"/>
    </location>
</feature>
<dbReference type="RefSeq" id="XP_025834268.1">
    <property type="nucleotide sequence ID" value="XM_025978483.1"/>
</dbReference>
<evidence type="ECO:0000256" key="2">
    <source>
        <dbReference type="ARBA" id="ARBA00022448"/>
    </source>
</evidence>
<comment type="subcellular location">
    <subcellularLocation>
        <location evidence="1">Cell membrane</location>
        <topology evidence="1">Multi-pass membrane protein</topology>
    </subcellularLocation>
</comment>
<evidence type="ECO:0000313" key="12">
    <source>
        <dbReference type="RefSeq" id="XP_025834268.1"/>
    </source>
</evidence>
<keyword evidence="4" id="KW-0762">Sugar transport</keyword>
<gene>
    <name evidence="12" type="primary">LOC108744185</name>
</gene>
<feature type="domain" description="Major facilitator superfamily (MFS) profile" evidence="10">
    <location>
        <begin position="38"/>
        <end position="473"/>
    </location>
</feature>
<feature type="transmembrane region" description="Helical" evidence="9">
    <location>
        <begin position="79"/>
        <end position="99"/>
    </location>
</feature>
<dbReference type="InParanoid" id="A0A7F5RE67"/>
<dbReference type="OrthoDB" id="6612291at2759"/>
<keyword evidence="3" id="KW-1003">Cell membrane</keyword>
<feature type="transmembrane region" description="Helical" evidence="9">
    <location>
        <begin position="450"/>
        <end position="469"/>
    </location>
</feature>
<feature type="transmembrane region" description="Helical" evidence="9">
    <location>
        <begin position="350"/>
        <end position="370"/>
    </location>
</feature>
<dbReference type="PANTHER" id="PTHR48021:SF24">
    <property type="entry name" value="MAJOR FACILITATOR SUPERFAMILY (MFS) PROFILE DOMAIN-CONTAINING PROTEIN"/>
    <property type="match status" value="1"/>
</dbReference>
<reference evidence="12" key="1">
    <citation type="submission" date="2025-08" db="UniProtKB">
        <authorList>
            <consortium name="RefSeq"/>
        </authorList>
    </citation>
    <scope>IDENTIFICATION</scope>
    <source>
        <tissue evidence="12">Entire body</tissue>
    </source>
</reference>
<dbReference type="KEGG" id="apln:108744185"/>
<dbReference type="GO" id="GO:0022857">
    <property type="term" value="F:transmembrane transporter activity"/>
    <property type="evidence" value="ECO:0007669"/>
    <property type="project" value="InterPro"/>
</dbReference>
<dbReference type="PANTHER" id="PTHR48021">
    <property type="match status" value="1"/>
</dbReference>
<accession>A0A7F5RE67</accession>
<dbReference type="Gene3D" id="1.20.1250.20">
    <property type="entry name" value="MFS general substrate transporter like domains"/>
    <property type="match status" value="1"/>
</dbReference>
<dbReference type="Proteomes" id="UP000192223">
    <property type="component" value="Unplaced"/>
</dbReference>
<evidence type="ECO:0000256" key="8">
    <source>
        <dbReference type="ARBA" id="ARBA00023180"/>
    </source>
</evidence>
<dbReference type="InterPro" id="IPR036259">
    <property type="entry name" value="MFS_trans_sf"/>
</dbReference>
<dbReference type="PROSITE" id="PS50850">
    <property type="entry name" value="MFS"/>
    <property type="match status" value="1"/>
</dbReference>
<dbReference type="PRINTS" id="PR00171">
    <property type="entry name" value="SUGRTRNSPORT"/>
</dbReference>
<dbReference type="GO" id="GO:0005886">
    <property type="term" value="C:plasma membrane"/>
    <property type="evidence" value="ECO:0007669"/>
    <property type="project" value="UniProtKB-SubCell"/>
</dbReference>
<dbReference type="SUPFAM" id="SSF103473">
    <property type="entry name" value="MFS general substrate transporter"/>
    <property type="match status" value="1"/>
</dbReference>
<organism evidence="11 12">
    <name type="scientific">Agrilus planipennis</name>
    <name type="common">Emerald ash borer</name>
    <name type="synonym">Agrilus marcopoli</name>
    <dbReference type="NCBI Taxonomy" id="224129"/>
    <lineage>
        <taxon>Eukaryota</taxon>
        <taxon>Metazoa</taxon>
        <taxon>Ecdysozoa</taxon>
        <taxon>Arthropoda</taxon>
        <taxon>Hexapoda</taxon>
        <taxon>Insecta</taxon>
        <taxon>Pterygota</taxon>
        <taxon>Neoptera</taxon>
        <taxon>Endopterygota</taxon>
        <taxon>Coleoptera</taxon>
        <taxon>Polyphaga</taxon>
        <taxon>Elateriformia</taxon>
        <taxon>Buprestoidea</taxon>
        <taxon>Buprestidae</taxon>
        <taxon>Agrilinae</taxon>
        <taxon>Agrilus</taxon>
    </lineage>
</organism>
<dbReference type="InterPro" id="IPR050549">
    <property type="entry name" value="MFS_Trehalose_Transporter"/>
</dbReference>
<protein>
    <submittedName>
        <fullName evidence="12">Facilitated trehalose transporter Tret1-like</fullName>
    </submittedName>
</protein>
<dbReference type="InterPro" id="IPR020846">
    <property type="entry name" value="MFS_dom"/>
</dbReference>
<dbReference type="AlphaFoldDB" id="A0A7F5RE67"/>
<keyword evidence="11" id="KW-1185">Reference proteome</keyword>
<evidence type="ECO:0000256" key="5">
    <source>
        <dbReference type="ARBA" id="ARBA00022692"/>
    </source>
</evidence>
<evidence type="ECO:0000313" key="11">
    <source>
        <dbReference type="Proteomes" id="UP000192223"/>
    </source>
</evidence>
<dbReference type="InterPro" id="IPR005828">
    <property type="entry name" value="MFS_sugar_transport-like"/>
</dbReference>
<keyword evidence="8" id="KW-0325">Glycoprotein</keyword>
<dbReference type="Pfam" id="PF00083">
    <property type="entry name" value="Sugar_tr"/>
    <property type="match status" value="1"/>
</dbReference>
<name>A0A7F5RE67_AGRPL</name>
<evidence type="ECO:0000256" key="1">
    <source>
        <dbReference type="ARBA" id="ARBA00004651"/>
    </source>
</evidence>
<feature type="transmembrane region" description="Helical" evidence="9">
    <location>
        <begin position="324"/>
        <end position="343"/>
    </location>
</feature>
<keyword evidence="2" id="KW-0813">Transport</keyword>
<sequence length="486" mass="54675">MIPLVLADEKIDKNYYDKNITKIYEIKKLKDVIPQIQASLILCLFNMMMGITLSFSGILIPEIEKADSNFQTTTSDNSWIASVHFITMVLWSPVAGVLIDNIGRLKTIRLSIIPSITGWILIASGTNTTIVIIGRAFLGVGAVMSCCSAGVYITETAWPTMRGTLLEVSCVTAAIGMELTYLQSFAMYWRTMAWSYILCYLIIASLTFLLYESPVWLIKKGKTKNARKSLEWLHKYQTSQTNQNLADIHLAILIYEGDVRKRNQSKIGKIPQSISAFLNPTVYKPVSIISFIIILQQFSGYYIIEANAISFFTSVGSSIDPLVSSNLVTTLPIVISIMNLYTIKRFPRKTILISSCLGSAICLFVSGLFTKWINDGTTNQKWVPVFFIFLFMAIAMAGWEPVPWIMLAEMVPQELRGLIMSIMMAAGSCIMFLAIYSFRFMRNSMGIFELQMFYGSVALLGSIVVYFILPETRGKTLMEIEEIFKR</sequence>
<feature type="transmembrane region" description="Helical" evidence="9">
    <location>
        <begin position="418"/>
        <end position="438"/>
    </location>
</feature>
<evidence type="ECO:0000256" key="7">
    <source>
        <dbReference type="ARBA" id="ARBA00023136"/>
    </source>
</evidence>
<keyword evidence="6 9" id="KW-1133">Transmembrane helix</keyword>
<dbReference type="InterPro" id="IPR003663">
    <property type="entry name" value="Sugar/inositol_transpt"/>
</dbReference>
<evidence type="ECO:0000256" key="4">
    <source>
        <dbReference type="ARBA" id="ARBA00022597"/>
    </source>
</evidence>
<feature type="transmembrane region" description="Helical" evidence="9">
    <location>
        <begin position="38"/>
        <end position="59"/>
    </location>
</feature>
<evidence type="ECO:0000256" key="3">
    <source>
        <dbReference type="ARBA" id="ARBA00022475"/>
    </source>
</evidence>
<dbReference type="GeneID" id="108744185"/>
<feature type="transmembrane region" description="Helical" evidence="9">
    <location>
        <begin position="282"/>
        <end position="304"/>
    </location>
</feature>
<feature type="transmembrane region" description="Helical" evidence="9">
    <location>
        <begin position="194"/>
        <end position="218"/>
    </location>
</feature>
<feature type="transmembrane region" description="Helical" evidence="9">
    <location>
        <begin position="108"/>
        <end position="126"/>
    </location>
</feature>
<evidence type="ECO:0000256" key="6">
    <source>
        <dbReference type="ARBA" id="ARBA00022989"/>
    </source>
</evidence>